<evidence type="ECO:0000256" key="4">
    <source>
        <dbReference type="ARBA" id="ARBA00023315"/>
    </source>
</evidence>
<keyword evidence="6" id="KW-0687">Ribonucleoprotein</keyword>
<keyword evidence="7" id="KW-1185">Reference proteome</keyword>
<dbReference type="PANTHER" id="PTHR43420">
    <property type="entry name" value="ACETYLTRANSFERASE"/>
    <property type="match status" value="1"/>
</dbReference>
<dbReference type="SUPFAM" id="SSF55729">
    <property type="entry name" value="Acyl-CoA N-acyltransferases (Nat)"/>
    <property type="match status" value="2"/>
</dbReference>
<proteinExistence type="inferred from homology"/>
<dbReference type="PROSITE" id="PS51186">
    <property type="entry name" value="GNAT"/>
    <property type="match status" value="2"/>
</dbReference>
<dbReference type="InterPro" id="IPR006464">
    <property type="entry name" value="AcTrfase_RimI/Ard1"/>
</dbReference>
<reference evidence="6" key="1">
    <citation type="submission" date="2022-07" db="EMBL/GenBank/DDBJ databases">
        <authorList>
            <person name="Jung M.-Y."/>
            <person name="Lee M."/>
        </authorList>
    </citation>
    <scope>NUCLEOTIDE SEQUENCE</scope>
    <source>
        <strain evidence="6">S8</strain>
    </source>
</reference>
<dbReference type="InterPro" id="IPR016181">
    <property type="entry name" value="Acyl_CoA_acyltransferase"/>
</dbReference>
<dbReference type="GO" id="GO:0008999">
    <property type="term" value="F:protein-N-terminal-alanine acetyltransferase activity"/>
    <property type="evidence" value="ECO:0007669"/>
    <property type="project" value="UniProtKB-EC"/>
</dbReference>
<feature type="domain" description="N-acetyltransferase" evidence="5">
    <location>
        <begin position="33"/>
        <end position="181"/>
    </location>
</feature>
<organism evidence="6 7">
    <name type="scientific">Granulicatella seriolae</name>
    <dbReference type="NCBI Taxonomy" id="2967226"/>
    <lineage>
        <taxon>Bacteria</taxon>
        <taxon>Bacillati</taxon>
        <taxon>Bacillota</taxon>
        <taxon>Bacilli</taxon>
        <taxon>Lactobacillales</taxon>
        <taxon>Carnobacteriaceae</taxon>
        <taxon>Granulicatella</taxon>
    </lineage>
</organism>
<keyword evidence="6" id="KW-0689">Ribosomal protein</keyword>
<dbReference type="InterPro" id="IPR050680">
    <property type="entry name" value="YpeA/RimI_acetyltransf"/>
</dbReference>
<keyword evidence="3 6" id="KW-0808">Transferase</keyword>
<keyword evidence="2" id="KW-0963">Cytoplasm</keyword>
<protein>
    <submittedName>
        <fullName evidence="6">Ribosomal protein S18-alanine N-acetyltransferase</fullName>
        <ecNumber evidence="6">2.3.1.266</ecNumber>
    </submittedName>
</protein>
<dbReference type="RefSeq" id="WP_256945656.1">
    <property type="nucleotide sequence ID" value="NZ_JANHNZ010000009.1"/>
</dbReference>
<evidence type="ECO:0000313" key="6">
    <source>
        <dbReference type="EMBL" id="MCQ9210543.1"/>
    </source>
</evidence>
<dbReference type="Pfam" id="PF00583">
    <property type="entry name" value="Acetyltransf_1"/>
    <property type="match status" value="2"/>
</dbReference>
<name>A0ABT1WQX3_9LACT</name>
<evidence type="ECO:0000256" key="3">
    <source>
        <dbReference type="ARBA" id="ARBA00022679"/>
    </source>
</evidence>
<dbReference type="Gene3D" id="3.40.630.30">
    <property type="match status" value="2"/>
</dbReference>
<evidence type="ECO:0000259" key="5">
    <source>
        <dbReference type="PROSITE" id="PS51186"/>
    </source>
</evidence>
<reference evidence="6" key="2">
    <citation type="journal article" date="2023" name="Curr. Microbiol.">
        <title>Granulicatella seriolae sp. nov., a Novel Facultative Anaerobe Isolated from Yellowtail Marine Fish.</title>
        <authorList>
            <person name="Lee M."/>
            <person name="Choi Y.J."/>
            <person name="Farooq A."/>
            <person name="Jeong J.B."/>
            <person name="Jung M.Y."/>
        </authorList>
    </citation>
    <scope>NUCLEOTIDE SEQUENCE</scope>
    <source>
        <strain evidence="6">S8</strain>
    </source>
</reference>
<reference evidence="6" key="3">
    <citation type="journal article" date="2023" name="Microbiol. Resour. Announc.">
        <title>Draft Genome Sequence of Granulicatella sp. Strain S8, Isolated from a Marine Fish, Seriola quinqueradiata.</title>
        <authorList>
            <person name="Lee M."/>
            <person name="Farooq A."/>
            <person name="Jeong J.B."/>
            <person name="Jung M.Y."/>
        </authorList>
    </citation>
    <scope>NUCLEOTIDE SEQUENCE</scope>
    <source>
        <strain evidence="6">S8</strain>
    </source>
</reference>
<gene>
    <name evidence="6" type="primary">rimI</name>
    <name evidence="6" type="ORF">NPA36_08265</name>
</gene>
<accession>A0ABT1WQX3</accession>
<dbReference type="EC" id="2.3.1.266" evidence="6"/>
<feature type="domain" description="N-acetyltransferase" evidence="5">
    <location>
        <begin position="196"/>
        <end position="343"/>
    </location>
</feature>
<dbReference type="PANTHER" id="PTHR43420:SF12">
    <property type="entry name" value="N-ACETYLTRANSFERASE DOMAIN-CONTAINING PROTEIN"/>
    <property type="match status" value="1"/>
</dbReference>
<dbReference type="Proteomes" id="UP001059480">
    <property type="component" value="Unassembled WGS sequence"/>
</dbReference>
<dbReference type="NCBIfam" id="TIGR01575">
    <property type="entry name" value="rimI"/>
    <property type="match status" value="2"/>
</dbReference>
<dbReference type="EMBL" id="JANHNZ010000009">
    <property type="protein sequence ID" value="MCQ9210543.1"/>
    <property type="molecule type" value="Genomic_DNA"/>
</dbReference>
<dbReference type="CDD" id="cd04301">
    <property type="entry name" value="NAT_SF"/>
    <property type="match status" value="2"/>
</dbReference>
<evidence type="ECO:0000313" key="7">
    <source>
        <dbReference type="Proteomes" id="UP001059480"/>
    </source>
</evidence>
<keyword evidence="4 6" id="KW-0012">Acyltransferase</keyword>
<comment type="similarity">
    <text evidence="1">Belongs to the acetyltransferase family. RimI subfamily.</text>
</comment>
<evidence type="ECO:0000256" key="2">
    <source>
        <dbReference type="ARBA" id="ARBA00022490"/>
    </source>
</evidence>
<comment type="caution">
    <text evidence="6">The sequence shown here is derived from an EMBL/GenBank/DDBJ whole genome shotgun (WGS) entry which is preliminary data.</text>
</comment>
<dbReference type="InterPro" id="IPR000182">
    <property type="entry name" value="GNAT_dom"/>
</dbReference>
<evidence type="ECO:0000256" key="1">
    <source>
        <dbReference type="ARBA" id="ARBA00005395"/>
    </source>
</evidence>
<sequence length="353" mass="41542">MKYLRDPSRIPVPVFSQLDQSHKRIQLDNGHVATIRMANHQDIDAIYQVEYEAYNGNPPWSRYPFVVDIKQSVDAVYFLLEYRQEVVAFIGSRFSDNKDVHITNVAVIPEYRYLGCGKKLIERLEEAARQYGQEQLSLEVRKSNAKAIKLYHKMGFSQTGYKKDYYTPDFEDAIEMTKKLLPQTPSSFLTAEYSFSRLTANEPLPILQQIYRLVQQNYHYASNWTQEGFQEDLQAETSRYYGIFCQKELIGFAGFQTVLDEATLTNIVVSRDYQRQGLAKRLWSMAWYDLKSQGVKSIFLEVRESNHRARAFYEEIGFKEYYQRRDYYHQPLEDAFLYRYDHEEVAHQTGQGA</sequence>
<dbReference type="GO" id="GO:0005840">
    <property type="term" value="C:ribosome"/>
    <property type="evidence" value="ECO:0007669"/>
    <property type="project" value="UniProtKB-KW"/>
</dbReference>